<evidence type="ECO:0000259" key="1">
    <source>
        <dbReference type="Pfam" id="PF03732"/>
    </source>
</evidence>
<proteinExistence type="predicted"/>
<protein>
    <recommendedName>
        <fullName evidence="1">Retrotransposon gag domain-containing protein</fullName>
    </recommendedName>
</protein>
<dbReference type="InterPro" id="IPR005162">
    <property type="entry name" value="Retrotrans_gag_dom"/>
</dbReference>
<dbReference type="PANTHER" id="PTHR37610:SF101">
    <property type="entry name" value="(RAPE) HYPOTHETICAL PROTEIN"/>
    <property type="match status" value="1"/>
</dbReference>
<evidence type="ECO:0000313" key="2">
    <source>
        <dbReference type="EMBL" id="KAL1203500.1"/>
    </source>
</evidence>
<dbReference type="AlphaFoldDB" id="A0ABD1AUT2"/>
<dbReference type="Proteomes" id="UP001558713">
    <property type="component" value="Unassembled WGS sequence"/>
</dbReference>
<feature type="domain" description="Retrotransposon gag" evidence="1">
    <location>
        <begin position="19"/>
        <end position="112"/>
    </location>
</feature>
<dbReference type="EMBL" id="JBANAX010000556">
    <property type="protein sequence ID" value="KAL1203500.1"/>
    <property type="molecule type" value="Genomic_DNA"/>
</dbReference>
<reference evidence="2 3" key="1">
    <citation type="submission" date="2024-04" db="EMBL/GenBank/DDBJ databases">
        <title>Genome assembly C_amara_ONT_v2.</title>
        <authorList>
            <person name="Yant L."/>
            <person name="Moore C."/>
            <person name="Slenker M."/>
        </authorList>
    </citation>
    <scope>NUCLEOTIDE SEQUENCE [LARGE SCALE GENOMIC DNA]</scope>
    <source>
        <tissue evidence="2">Leaf</tissue>
    </source>
</reference>
<dbReference type="PANTHER" id="PTHR37610">
    <property type="entry name" value="CCHC-TYPE DOMAIN-CONTAINING PROTEIN"/>
    <property type="match status" value="1"/>
</dbReference>
<comment type="caution">
    <text evidence="2">The sequence shown here is derived from an EMBL/GenBank/DDBJ whole genome shotgun (WGS) entry which is preliminary data.</text>
</comment>
<dbReference type="Pfam" id="PF03732">
    <property type="entry name" value="Retrotrans_gag"/>
    <property type="match status" value="1"/>
</dbReference>
<accession>A0ABD1AUT2</accession>
<gene>
    <name evidence="2" type="ORF">V5N11_009861</name>
</gene>
<keyword evidence="3" id="KW-1185">Reference proteome</keyword>
<sequence length="130" mass="14883">MVALWILNIVEPKVRRNLANKEDPHELWKEIKDRFLEGNGTRIQEIKAELACLQQGGGSVIKYFGRLTKLWDDLSNYDTTVTCKCGMCTCNLGTKLEKKRDEDKIHQLLLGLDENVFTGVRASIIDKEVF</sequence>
<organism evidence="2 3">
    <name type="scientific">Cardamine amara subsp. amara</name>
    <dbReference type="NCBI Taxonomy" id="228776"/>
    <lineage>
        <taxon>Eukaryota</taxon>
        <taxon>Viridiplantae</taxon>
        <taxon>Streptophyta</taxon>
        <taxon>Embryophyta</taxon>
        <taxon>Tracheophyta</taxon>
        <taxon>Spermatophyta</taxon>
        <taxon>Magnoliopsida</taxon>
        <taxon>eudicotyledons</taxon>
        <taxon>Gunneridae</taxon>
        <taxon>Pentapetalae</taxon>
        <taxon>rosids</taxon>
        <taxon>malvids</taxon>
        <taxon>Brassicales</taxon>
        <taxon>Brassicaceae</taxon>
        <taxon>Cardamineae</taxon>
        <taxon>Cardamine</taxon>
    </lineage>
</organism>
<evidence type="ECO:0000313" key="3">
    <source>
        <dbReference type="Proteomes" id="UP001558713"/>
    </source>
</evidence>
<name>A0ABD1AUT2_CARAN</name>